<keyword evidence="6" id="KW-0805">Transcription regulation</keyword>
<dbReference type="Gene3D" id="2.60.40.1450">
    <property type="entry name" value="LAG1, DNA binding domain"/>
    <property type="match status" value="1"/>
</dbReference>
<dbReference type="Gene3D" id="2.80.10.50">
    <property type="match status" value="1"/>
</dbReference>
<keyword evidence="5" id="KW-0914">Notch signaling pathway</keyword>
<dbReference type="SMART" id="SM01267">
    <property type="entry name" value="LAG1_DNAbind"/>
    <property type="match status" value="1"/>
</dbReference>
<comment type="caution">
    <text evidence="13">The sequence shown here is derived from an EMBL/GenBank/DDBJ whole genome shotgun (WGS) entry which is preliminary data.</text>
</comment>
<dbReference type="PANTHER" id="PTHR10665">
    <property type="entry name" value="RECOMBINING BINDING PROTEIN SUPPRESSOR OF HAIRLESS"/>
    <property type="match status" value="1"/>
</dbReference>
<evidence type="ECO:0000256" key="9">
    <source>
        <dbReference type="ARBA" id="ARBA00023163"/>
    </source>
</evidence>
<dbReference type="Gene3D" id="2.60.40.10">
    <property type="entry name" value="Immunoglobulins"/>
    <property type="match status" value="1"/>
</dbReference>
<dbReference type="InterPro" id="IPR040159">
    <property type="entry name" value="CLS_fam"/>
</dbReference>
<dbReference type="GO" id="GO:0007219">
    <property type="term" value="P:Notch signaling pathway"/>
    <property type="evidence" value="ECO:0007669"/>
    <property type="project" value="UniProtKB-KW"/>
</dbReference>
<dbReference type="InterPro" id="IPR015351">
    <property type="entry name" value="RBP-J/Cbf11/Cbf12_DNA-bd"/>
</dbReference>
<keyword evidence="8" id="KW-0010">Activator</keyword>
<dbReference type="FunFam" id="2.60.40.10:FF:000074">
    <property type="entry name" value="Recombining binding protein suppressor of hairless, putative"/>
    <property type="match status" value="1"/>
</dbReference>
<evidence type="ECO:0000313" key="14">
    <source>
        <dbReference type="Proteomes" id="UP001519460"/>
    </source>
</evidence>
<organism evidence="13 14">
    <name type="scientific">Batillaria attramentaria</name>
    <dbReference type="NCBI Taxonomy" id="370345"/>
    <lineage>
        <taxon>Eukaryota</taxon>
        <taxon>Metazoa</taxon>
        <taxon>Spiralia</taxon>
        <taxon>Lophotrochozoa</taxon>
        <taxon>Mollusca</taxon>
        <taxon>Gastropoda</taxon>
        <taxon>Caenogastropoda</taxon>
        <taxon>Sorbeoconcha</taxon>
        <taxon>Cerithioidea</taxon>
        <taxon>Batillariidae</taxon>
        <taxon>Batillaria</taxon>
    </lineage>
</organism>
<gene>
    <name evidence="13" type="ORF">BaRGS_00017277</name>
</gene>
<dbReference type="InterPro" id="IPR015350">
    <property type="entry name" value="Beta-trefoil_DNA-bd_dom"/>
</dbReference>
<comment type="similarity">
    <text evidence="2">Belongs to the Su(H) family.</text>
</comment>
<dbReference type="SUPFAM" id="SSF110217">
    <property type="entry name" value="DNA-binding protein LAG-1 (CSL)"/>
    <property type="match status" value="1"/>
</dbReference>
<dbReference type="GO" id="GO:0001228">
    <property type="term" value="F:DNA-binding transcription activator activity, RNA polymerase II-specific"/>
    <property type="evidence" value="ECO:0007669"/>
    <property type="project" value="UniProtKB-ARBA"/>
</dbReference>
<evidence type="ECO:0000256" key="8">
    <source>
        <dbReference type="ARBA" id="ARBA00023159"/>
    </source>
</evidence>
<dbReference type="InterPro" id="IPR014756">
    <property type="entry name" value="Ig_E-set"/>
</dbReference>
<evidence type="ECO:0000256" key="3">
    <source>
        <dbReference type="ARBA" id="ARBA00022491"/>
    </source>
</evidence>
<evidence type="ECO:0000256" key="5">
    <source>
        <dbReference type="ARBA" id="ARBA00022976"/>
    </source>
</evidence>
<evidence type="ECO:0000259" key="12">
    <source>
        <dbReference type="SMART" id="SM01268"/>
    </source>
</evidence>
<accession>A0ABD0KWY8</accession>
<dbReference type="SUPFAM" id="SSF49417">
    <property type="entry name" value="p53-like transcription factors"/>
    <property type="match status" value="1"/>
</dbReference>
<dbReference type="EMBL" id="JACVVK020000114">
    <property type="protein sequence ID" value="KAK7491448.1"/>
    <property type="molecule type" value="Genomic_DNA"/>
</dbReference>
<dbReference type="FunFam" id="2.60.40.1450:FF:000001">
    <property type="entry name" value="Recombining binding protein suppressor of hairless"/>
    <property type="match status" value="1"/>
</dbReference>
<keyword evidence="7" id="KW-0238">DNA-binding</keyword>
<dbReference type="Pfam" id="PF09270">
    <property type="entry name" value="BTD"/>
    <property type="match status" value="1"/>
</dbReference>
<dbReference type="CDD" id="cd01176">
    <property type="entry name" value="IPT_RBP-Jkappa"/>
    <property type="match status" value="1"/>
</dbReference>
<dbReference type="GO" id="GO:0005667">
    <property type="term" value="C:transcription regulator complex"/>
    <property type="evidence" value="ECO:0007669"/>
    <property type="project" value="UniProtKB-ARBA"/>
</dbReference>
<dbReference type="FunFam" id="2.80.10.50:FF:000003">
    <property type="entry name" value="recombining binding protein suppressor of hairless"/>
    <property type="match status" value="1"/>
</dbReference>
<dbReference type="SMART" id="SM01268">
    <property type="entry name" value="BTD"/>
    <property type="match status" value="1"/>
</dbReference>
<feature type="domain" description="Beta-trefoil DNA-binding" evidence="12">
    <location>
        <begin position="358"/>
        <end position="507"/>
    </location>
</feature>
<dbReference type="GO" id="GO:0000122">
    <property type="term" value="P:negative regulation of transcription by RNA polymerase II"/>
    <property type="evidence" value="ECO:0007669"/>
    <property type="project" value="UniProtKB-ARBA"/>
</dbReference>
<keyword evidence="3" id="KW-0678">Repressor</keyword>
<dbReference type="InterPro" id="IPR036358">
    <property type="entry name" value="BTD_sf"/>
</dbReference>
<dbReference type="GO" id="GO:0048513">
    <property type="term" value="P:animal organ development"/>
    <property type="evidence" value="ECO:0007669"/>
    <property type="project" value="UniProtKB-ARBA"/>
</dbReference>
<dbReference type="AlphaFoldDB" id="A0ABD0KWY8"/>
<dbReference type="InterPro" id="IPR038007">
    <property type="entry name" value="RBP-Jkappa_IPT"/>
</dbReference>
<evidence type="ECO:0000256" key="1">
    <source>
        <dbReference type="ARBA" id="ARBA00004123"/>
    </source>
</evidence>
<keyword evidence="9" id="KW-0804">Transcription</keyword>
<evidence type="ECO:0000256" key="2">
    <source>
        <dbReference type="ARBA" id="ARBA00009704"/>
    </source>
</evidence>
<dbReference type="Pfam" id="PF09271">
    <property type="entry name" value="LAG1-DNAbind"/>
    <property type="match status" value="1"/>
</dbReference>
<evidence type="ECO:0000256" key="6">
    <source>
        <dbReference type="ARBA" id="ARBA00023015"/>
    </source>
</evidence>
<keyword evidence="14" id="KW-1185">Reference proteome</keyword>
<dbReference type="Pfam" id="PF20144">
    <property type="entry name" value="TIG_SUH"/>
    <property type="match status" value="1"/>
</dbReference>
<reference evidence="13 14" key="1">
    <citation type="journal article" date="2023" name="Sci. Data">
        <title>Genome assembly of the Korean intertidal mud-creeper Batillaria attramentaria.</title>
        <authorList>
            <person name="Patra A.K."/>
            <person name="Ho P.T."/>
            <person name="Jun S."/>
            <person name="Lee S.J."/>
            <person name="Kim Y."/>
            <person name="Won Y.J."/>
        </authorList>
    </citation>
    <scope>NUCLEOTIDE SEQUENCE [LARGE SCALE GENOMIC DNA]</scope>
    <source>
        <strain evidence="13">Wonlab-2016</strain>
    </source>
</reference>
<dbReference type="InterPro" id="IPR008967">
    <property type="entry name" value="p53-like_TF_DNA-bd_sf"/>
</dbReference>
<feature type="domain" description="RBP-J/Cbf11/Cbf12 DNA binding" evidence="11">
    <location>
        <begin position="226"/>
        <end position="357"/>
    </location>
</feature>
<protein>
    <submittedName>
        <fullName evidence="13">Uncharacterized protein</fullName>
    </submittedName>
</protein>
<evidence type="ECO:0000259" key="11">
    <source>
        <dbReference type="SMART" id="SM01267"/>
    </source>
</evidence>
<dbReference type="InterPro" id="IPR037095">
    <property type="entry name" value="RBP-J/Cbf11_DNA-bd_sf"/>
</dbReference>
<dbReference type="SUPFAM" id="SSF81296">
    <property type="entry name" value="E set domains"/>
    <property type="match status" value="1"/>
</dbReference>
<evidence type="ECO:0000256" key="4">
    <source>
        <dbReference type="ARBA" id="ARBA00022737"/>
    </source>
</evidence>
<comment type="subcellular location">
    <subcellularLocation>
        <location evidence="1">Nucleus</location>
    </subcellularLocation>
</comment>
<proteinExistence type="inferred from homology"/>
<evidence type="ECO:0000313" key="13">
    <source>
        <dbReference type="EMBL" id="KAK7491448.1"/>
    </source>
</evidence>
<name>A0ABD0KWY8_9CAEN</name>
<dbReference type="Proteomes" id="UP001519460">
    <property type="component" value="Unassembled WGS sequence"/>
</dbReference>
<dbReference type="InterPro" id="IPR013783">
    <property type="entry name" value="Ig-like_fold"/>
</dbReference>
<sequence length="658" mass="73387">MLSGVRESIQQLRESGGLNVPDLQPVMFLHAAPLPENSPHFAAGLCLILAIQPEIKFVVELLIWMRMLSDYHDFGFGEFVHCVEEARKTVPENHPEVSASLTVLTSYGVYGECSRCIDFWGTSDDAGPQSHLMPGSLTPPDKINGDMVAMPTTSPLGLGTLGPTMQTPPSPLPTPSPPIMRHPAEVDQSDFRSANGFSAFHSDLFQEKRLTREAMKKYLRDRGDQVLVILHAKVAQKSYGNEKRFFCPPPCIYLFGNGWKRKREQMEQEGATEPDTQVCAFMGIGNSDQEMVQLNLEGKNYCAAKTLYISDSDKRKHFMLSVKMFYGGGQDIGVFHSKRIKVISKPSKKKQSLKNADLCIASGTKVALFNRLRSQTVSTRYLHVENNNFHASSTQWGAFTIHLLDDNEGESEEFTVRDGYIHYGSTVKLVCSVTGMALPRLIIRKVDKQTALLDADDPVSQLHKCSFYLKDTERMYLCLSQERIIQFQATPCPKEPNKEMINDGASWTIISTDKAEYTFYEGMGPVKTPVTPVPVVNSLHLNGGGEVAMLELMGENFTSILKVWFGDVEAETMFRSEESMLCVVPDISAFRNGWRWVRQPLQVPVSLVRSDGIIYSTGLTFTYTPEPGPRQHVRDVDRLLGRTAAASPDSTSNFSSPL</sequence>
<evidence type="ECO:0000256" key="7">
    <source>
        <dbReference type="ARBA" id="ARBA00023125"/>
    </source>
</evidence>
<keyword evidence="4" id="KW-0677">Repeat</keyword>
<dbReference type="GO" id="GO:0000978">
    <property type="term" value="F:RNA polymerase II cis-regulatory region sequence-specific DNA binding"/>
    <property type="evidence" value="ECO:0007669"/>
    <property type="project" value="UniProtKB-ARBA"/>
</dbReference>
<dbReference type="GO" id="GO:0005654">
    <property type="term" value="C:nucleoplasm"/>
    <property type="evidence" value="ECO:0007669"/>
    <property type="project" value="UniProtKB-ARBA"/>
</dbReference>
<evidence type="ECO:0000256" key="10">
    <source>
        <dbReference type="ARBA" id="ARBA00023242"/>
    </source>
</evidence>
<keyword evidence="10" id="KW-0539">Nucleus</keyword>